<keyword evidence="1 3" id="KW-0436">Ligase</keyword>
<dbReference type="Proteomes" id="UP001595805">
    <property type="component" value="Unassembled WGS sequence"/>
</dbReference>
<dbReference type="RefSeq" id="WP_377905760.1">
    <property type="nucleotide sequence ID" value="NZ_JBHRZS010000007.1"/>
</dbReference>
<dbReference type="PANTHER" id="PTHR12835">
    <property type="entry name" value="BIOTIN PROTEIN LIGASE"/>
    <property type="match status" value="1"/>
</dbReference>
<dbReference type="EMBL" id="JBHRZS010000007">
    <property type="protein sequence ID" value="MFC3880401.1"/>
    <property type="molecule type" value="Genomic_DNA"/>
</dbReference>
<evidence type="ECO:0000256" key="1">
    <source>
        <dbReference type="ARBA" id="ARBA00022598"/>
    </source>
</evidence>
<name>A0ABV8ATZ1_9BACT</name>
<evidence type="ECO:0000313" key="4">
    <source>
        <dbReference type="Proteomes" id="UP001595805"/>
    </source>
</evidence>
<protein>
    <submittedName>
        <fullName evidence="3">Biotin--[acetyl-CoA-carboxylase] ligase</fullName>
        <ecNumber evidence="3">6.3.4.15</ecNumber>
    </submittedName>
</protein>
<organism evidence="3 4">
    <name type="scientific">Algoriphagus namhaensis</name>
    <dbReference type="NCBI Taxonomy" id="915353"/>
    <lineage>
        <taxon>Bacteria</taxon>
        <taxon>Pseudomonadati</taxon>
        <taxon>Bacteroidota</taxon>
        <taxon>Cytophagia</taxon>
        <taxon>Cytophagales</taxon>
        <taxon>Cyclobacteriaceae</taxon>
        <taxon>Algoriphagus</taxon>
    </lineage>
</organism>
<accession>A0ABV8ATZ1</accession>
<feature type="domain" description="BPL/LPL catalytic" evidence="2">
    <location>
        <begin position="16"/>
        <end position="188"/>
    </location>
</feature>
<dbReference type="EC" id="6.3.4.15" evidence="3"/>
<dbReference type="GO" id="GO:0004077">
    <property type="term" value="F:biotin--[biotin carboxyl-carrier protein] ligase activity"/>
    <property type="evidence" value="ECO:0007669"/>
    <property type="project" value="UniProtKB-EC"/>
</dbReference>
<reference evidence="4" key="1">
    <citation type="journal article" date="2019" name="Int. J. Syst. Evol. Microbiol.">
        <title>The Global Catalogue of Microorganisms (GCM) 10K type strain sequencing project: providing services to taxonomists for standard genome sequencing and annotation.</title>
        <authorList>
            <consortium name="The Broad Institute Genomics Platform"/>
            <consortium name="The Broad Institute Genome Sequencing Center for Infectious Disease"/>
            <person name="Wu L."/>
            <person name="Ma J."/>
        </authorList>
    </citation>
    <scope>NUCLEOTIDE SEQUENCE [LARGE SCALE GENOMIC DNA]</scope>
    <source>
        <strain evidence="4">CCUG 60523</strain>
    </source>
</reference>
<dbReference type="PROSITE" id="PS51733">
    <property type="entry name" value="BPL_LPL_CATALYTIC"/>
    <property type="match status" value="1"/>
</dbReference>
<dbReference type="Pfam" id="PF03099">
    <property type="entry name" value="BPL_LplA_LipB"/>
    <property type="match status" value="1"/>
</dbReference>
<dbReference type="Gene3D" id="3.30.930.10">
    <property type="entry name" value="Bira Bifunctional Protein, Domain 2"/>
    <property type="match status" value="1"/>
</dbReference>
<dbReference type="CDD" id="cd16442">
    <property type="entry name" value="BPL"/>
    <property type="match status" value="1"/>
</dbReference>
<sequence>MYKILANTIFLGKDVHFLPECHSTNDIALQLIKNRQAAEGTLVITENQTKGKGQRGNVWQTAAGQNLTFSLILSPKFMDISEQFYLNMMVSNSIRSLLVEYLPELKVKWPNDLVIPDCGKIGGVLIENVFGAKGWEYAVVGVGINVNQITGLPDRAISMKSMTGSVFELKELLQLLVTQIEQGYLKLKKRNLEVIRLEFERHMFQFDQWKSYQTEDGRFKGKITGVSKEGHLLLETDKGEKNQFGIKELQFLW</sequence>
<proteinExistence type="predicted"/>
<dbReference type="NCBIfam" id="TIGR00121">
    <property type="entry name" value="birA_ligase"/>
    <property type="match status" value="1"/>
</dbReference>
<dbReference type="InterPro" id="IPR045864">
    <property type="entry name" value="aa-tRNA-synth_II/BPL/LPL"/>
</dbReference>
<dbReference type="PANTHER" id="PTHR12835:SF5">
    <property type="entry name" value="BIOTIN--PROTEIN LIGASE"/>
    <property type="match status" value="1"/>
</dbReference>
<keyword evidence="4" id="KW-1185">Reference proteome</keyword>
<gene>
    <name evidence="3" type="ORF">ACFOSV_09455</name>
</gene>
<comment type="caution">
    <text evidence="3">The sequence shown here is derived from an EMBL/GenBank/DDBJ whole genome shotgun (WGS) entry which is preliminary data.</text>
</comment>
<dbReference type="SUPFAM" id="SSF55681">
    <property type="entry name" value="Class II aaRS and biotin synthetases"/>
    <property type="match status" value="1"/>
</dbReference>
<evidence type="ECO:0000259" key="2">
    <source>
        <dbReference type="PROSITE" id="PS51733"/>
    </source>
</evidence>
<dbReference type="InterPro" id="IPR004143">
    <property type="entry name" value="BPL_LPL_catalytic"/>
</dbReference>
<evidence type="ECO:0000313" key="3">
    <source>
        <dbReference type="EMBL" id="MFC3880401.1"/>
    </source>
</evidence>
<dbReference type="InterPro" id="IPR004408">
    <property type="entry name" value="Biotin_CoA_COase_ligase"/>
</dbReference>